<dbReference type="EMBL" id="JAFBIL020000001">
    <property type="protein sequence ID" value="MBZ2205816.1"/>
    <property type="molecule type" value="Genomic_DNA"/>
</dbReference>
<dbReference type="RefSeq" id="WP_223464381.1">
    <property type="nucleotide sequence ID" value="NZ_JAFBIL020000001.1"/>
</dbReference>
<evidence type="ECO:0000313" key="2">
    <source>
        <dbReference type="EMBL" id="MBZ2205816.1"/>
    </source>
</evidence>
<feature type="chain" id="PRO_5047370063" evidence="1">
    <location>
        <begin position="25"/>
        <end position="178"/>
    </location>
</feature>
<proteinExistence type="predicted"/>
<protein>
    <submittedName>
        <fullName evidence="2">Uncharacterized protein</fullName>
    </submittedName>
</protein>
<sequence length="178" mass="19228">MHTIRHVSAALVGLGLCASALAQAISEETPPSTCGNRLVAGITCTGRYCDNIEAICGVGRRDLYDIRWSAFVSEEGDAVAQCTVPNPFERGDWPAGEPAFISGFSCKGRYCDNIALECVALKDAFPATFGGPSCQWTSWVSEETPTLRFPPGFGAISMACRGKYCDDKRFLVCPLMQR</sequence>
<keyword evidence="1" id="KW-0732">Signal</keyword>
<accession>A0ABS7SJ86</accession>
<comment type="caution">
    <text evidence="2">The sequence shown here is derived from an EMBL/GenBank/DDBJ whole genome shotgun (WGS) entry which is preliminary data.</text>
</comment>
<gene>
    <name evidence="2" type="ORF">I4X03_000910</name>
</gene>
<dbReference type="Proteomes" id="UP000809349">
    <property type="component" value="Unassembled WGS sequence"/>
</dbReference>
<organism evidence="2 3">
    <name type="scientific">Massilia soli</name>
    <dbReference type="NCBI Taxonomy" id="2792854"/>
    <lineage>
        <taxon>Bacteria</taxon>
        <taxon>Pseudomonadati</taxon>
        <taxon>Pseudomonadota</taxon>
        <taxon>Betaproteobacteria</taxon>
        <taxon>Burkholderiales</taxon>
        <taxon>Oxalobacteraceae</taxon>
        <taxon>Telluria group</taxon>
        <taxon>Massilia</taxon>
    </lineage>
</organism>
<evidence type="ECO:0000313" key="3">
    <source>
        <dbReference type="Proteomes" id="UP000809349"/>
    </source>
</evidence>
<feature type="signal peptide" evidence="1">
    <location>
        <begin position="1"/>
        <end position="24"/>
    </location>
</feature>
<reference evidence="2 3" key="1">
    <citation type="submission" date="2021-08" db="EMBL/GenBank/DDBJ databases">
        <title>Massilia sp. R798.</title>
        <authorList>
            <person name="Baek J.H."/>
            <person name="Jung H.S."/>
            <person name="Kim K.R."/>
            <person name="Jeon C.O."/>
        </authorList>
    </citation>
    <scope>NUCLEOTIDE SEQUENCE [LARGE SCALE GENOMIC DNA]</scope>
    <source>
        <strain evidence="2 3">R798</strain>
    </source>
</reference>
<keyword evidence="3" id="KW-1185">Reference proteome</keyword>
<name>A0ABS7SJ86_9BURK</name>
<evidence type="ECO:0000256" key="1">
    <source>
        <dbReference type="SAM" id="SignalP"/>
    </source>
</evidence>